<reference evidence="1 2" key="2">
    <citation type="submission" date="2018-11" db="EMBL/GenBank/DDBJ databases">
        <authorList>
            <consortium name="Pathogen Informatics"/>
        </authorList>
    </citation>
    <scope>NUCLEOTIDE SEQUENCE [LARGE SCALE GENOMIC DNA]</scope>
    <source>
        <strain evidence="1 2">MHpl1</strain>
    </source>
</reference>
<dbReference type="OrthoDB" id="7951431at2759"/>
<dbReference type="EMBL" id="UZAF01016165">
    <property type="protein sequence ID" value="VDO22202.1"/>
    <property type="molecule type" value="Genomic_DNA"/>
</dbReference>
<dbReference type="PANTHER" id="PTHR46068">
    <property type="entry name" value="PROTEIN CBG27172"/>
    <property type="match status" value="1"/>
</dbReference>
<name>A0A0N4W2Q6_HAEPC</name>
<evidence type="ECO:0000313" key="1">
    <source>
        <dbReference type="EMBL" id="VDO22202.1"/>
    </source>
</evidence>
<dbReference type="Gene3D" id="3.30.420.10">
    <property type="entry name" value="Ribonuclease H-like superfamily/Ribonuclease H"/>
    <property type="match status" value="1"/>
</dbReference>
<dbReference type="STRING" id="6290.A0A0N4W2Q6"/>
<proteinExistence type="predicted"/>
<dbReference type="GO" id="GO:0003676">
    <property type="term" value="F:nucleic acid binding"/>
    <property type="evidence" value="ECO:0007669"/>
    <property type="project" value="InterPro"/>
</dbReference>
<gene>
    <name evidence="1" type="ORF">HPLM_LOCUS4018</name>
</gene>
<evidence type="ECO:0000313" key="3">
    <source>
        <dbReference type="WBParaSite" id="HPLM_0000402601-mRNA-1"/>
    </source>
</evidence>
<dbReference type="AlphaFoldDB" id="A0A0N4W2Q6"/>
<protein>
    <submittedName>
        <fullName evidence="3">DDE-1 domain-containing protein</fullName>
    </submittedName>
</protein>
<evidence type="ECO:0000313" key="2">
    <source>
        <dbReference type="Proteomes" id="UP000268014"/>
    </source>
</evidence>
<dbReference type="OMA" id="FNEWPAR"/>
<sequence length="129" mass="14731">MFAHFAITQPLEVLPTSQFGNSFWTFQHYGAPTTVQQWCKENFPDVIAFSEWPACSPDLNPMDYSVWAVLEAEACSKPHRSVDSLEKALEKTWGKLSVRYLRATVDAFPERLKAFVEANGGLFETHRIF</sequence>
<accession>A0A0N4W2Q6</accession>
<reference evidence="3" key="1">
    <citation type="submission" date="2017-02" db="UniProtKB">
        <authorList>
            <consortium name="WormBaseParasite"/>
        </authorList>
    </citation>
    <scope>IDENTIFICATION</scope>
</reference>
<organism evidence="3">
    <name type="scientific">Haemonchus placei</name>
    <name type="common">Barber's pole worm</name>
    <dbReference type="NCBI Taxonomy" id="6290"/>
    <lineage>
        <taxon>Eukaryota</taxon>
        <taxon>Metazoa</taxon>
        <taxon>Ecdysozoa</taxon>
        <taxon>Nematoda</taxon>
        <taxon>Chromadorea</taxon>
        <taxon>Rhabditida</taxon>
        <taxon>Rhabditina</taxon>
        <taxon>Rhabditomorpha</taxon>
        <taxon>Strongyloidea</taxon>
        <taxon>Trichostrongylidae</taxon>
        <taxon>Haemonchus</taxon>
    </lineage>
</organism>
<dbReference type="InterPro" id="IPR036397">
    <property type="entry name" value="RNaseH_sf"/>
</dbReference>
<keyword evidence="2" id="KW-1185">Reference proteome</keyword>
<dbReference type="Proteomes" id="UP000268014">
    <property type="component" value="Unassembled WGS sequence"/>
</dbReference>
<dbReference type="WBParaSite" id="HPLM_0000402601-mRNA-1">
    <property type="protein sequence ID" value="HPLM_0000402601-mRNA-1"/>
    <property type="gene ID" value="HPLM_0000402601"/>
</dbReference>
<dbReference type="PANTHER" id="PTHR46068:SF1">
    <property type="entry name" value="TRANSPOSASE IS30-LIKE HTH DOMAIN-CONTAINING PROTEIN"/>
    <property type="match status" value="1"/>
</dbReference>